<reference evidence="4" key="1">
    <citation type="submission" date="2016-11" db="EMBL/GenBank/DDBJ databases">
        <authorList>
            <person name="Varghese N."/>
            <person name="Submissions S."/>
        </authorList>
    </citation>
    <scope>NUCLEOTIDE SEQUENCE [LARGE SCALE GENOMIC DNA]</scope>
    <source>
        <strain evidence="4">C3</strain>
    </source>
</reference>
<evidence type="ECO:0000256" key="1">
    <source>
        <dbReference type="ARBA" id="ARBA00023172"/>
    </source>
</evidence>
<protein>
    <submittedName>
        <fullName evidence="3">Phage integrase family protein</fullName>
    </submittedName>
</protein>
<dbReference type="Proteomes" id="UP000182958">
    <property type="component" value="Unassembled WGS sequence"/>
</dbReference>
<dbReference type="Gene3D" id="1.10.443.10">
    <property type="entry name" value="Intergrase catalytic core"/>
    <property type="match status" value="1"/>
</dbReference>
<feature type="domain" description="Tyr recombinase" evidence="2">
    <location>
        <begin position="1"/>
        <end position="36"/>
    </location>
</feature>
<keyword evidence="1" id="KW-0233">DNA recombination</keyword>
<dbReference type="GO" id="GO:0003677">
    <property type="term" value="F:DNA binding"/>
    <property type="evidence" value="ECO:0007669"/>
    <property type="project" value="InterPro"/>
</dbReference>
<dbReference type="InterPro" id="IPR011010">
    <property type="entry name" value="DNA_brk_join_enz"/>
</dbReference>
<evidence type="ECO:0000313" key="4">
    <source>
        <dbReference type="Proteomes" id="UP000182958"/>
    </source>
</evidence>
<dbReference type="PROSITE" id="PS51898">
    <property type="entry name" value="TYR_RECOMBINASE"/>
    <property type="match status" value="1"/>
</dbReference>
<evidence type="ECO:0000313" key="3">
    <source>
        <dbReference type="EMBL" id="SFW23682.1"/>
    </source>
</evidence>
<dbReference type="GO" id="GO:0006310">
    <property type="term" value="P:DNA recombination"/>
    <property type="evidence" value="ECO:0007669"/>
    <property type="project" value="UniProtKB-KW"/>
</dbReference>
<keyword evidence="4" id="KW-1185">Reference proteome</keyword>
<dbReference type="GO" id="GO:0015074">
    <property type="term" value="P:DNA integration"/>
    <property type="evidence" value="ECO:0007669"/>
    <property type="project" value="InterPro"/>
</dbReference>
<dbReference type="AlphaFoldDB" id="A0A1K1MKK5"/>
<name>A0A1K1MKK5_SELRU</name>
<dbReference type="InterPro" id="IPR013762">
    <property type="entry name" value="Integrase-like_cat_sf"/>
</dbReference>
<dbReference type="EMBL" id="FPJA01000004">
    <property type="protein sequence ID" value="SFW23682.1"/>
    <property type="molecule type" value="Genomic_DNA"/>
</dbReference>
<organism evidence="3 4">
    <name type="scientific">Selenomonas ruminantium</name>
    <dbReference type="NCBI Taxonomy" id="971"/>
    <lineage>
        <taxon>Bacteria</taxon>
        <taxon>Bacillati</taxon>
        <taxon>Bacillota</taxon>
        <taxon>Negativicutes</taxon>
        <taxon>Selenomonadales</taxon>
        <taxon>Selenomonadaceae</taxon>
        <taxon>Selenomonas</taxon>
    </lineage>
</organism>
<accession>A0A1K1MKK5</accession>
<dbReference type="InterPro" id="IPR002104">
    <property type="entry name" value="Integrase_catalytic"/>
</dbReference>
<evidence type="ECO:0000259" key="2">
    <source>
        <dbReference type="PROSITE" id="PS51898"/>
    </source>
</evidence>
<dbReference type="SUPFAM" id="SSF56349">
    <property type="entry name" value="DNA breaking-rejoining enzymes"/>
    <property type="match status" value="1"/>
</dbReference>
<sequence length="52" mass="5989">MFDLKDIQKQLGHSSIQITMDIYTHIDEEQNQKVSGWLESGVNDLLGSRQIQ</sequence>
<proteinExistence type="predicted"/>
<gene>
    <name evidence="3" type="ORF">SAMN02910323_0920</name>
</gene>